<evidence type="ECO:0000256" key="5">
    <source>
        <dbReference type="ARBA" id="ARBA00023004"/>
    </source>
</evidence>
<dbReference type="Pfam" id="PF00941">
    <property type="entry name" value="FAD_binding_5"/>
    <property type="match status" value="1"/>
</dbReference>
<keyword evidence="3" id="KW-0274">FAD</keyword>
<dbReference type="InterPro" id="IPR005107">
    <property type="entry name" value="CO_DH_flav_C"/>
</dbReference>
<feature type="domain" description="2Fe-2S ferredoxin-type" evidence="6">
    <location>
        <begin position="1"/>
        <end position="82"/>
    </location>
</feature>
<dbReference type="InterPro" id="IPR036884">
    <property type="entry name" value="2Fe-2S-bd_dom_sf"/>
</dbReference>
<dbReference type="Pfam" id="PF03450">
    <property type="entry name" value="CO_deh_flav_C"/>
    <property type="match status" value="1"/>
</dbReference>
<evidence type="ECO:0000256" key="1">
    <source>
        <dbReference type="ARBA" id="ARBA00022630"/>
    </source>
</evidence>
<keyword evidence="9" id="KW-1185">Reference proteome</keyword>
<evidence type="ECO:0000259" key="6">
    <source>
        <dbReference type="PROSITE" id="PS51085"/>
    </source>
</evidence>
<dbReference type="PROSITE" id="PS00197">
    <property type="entry name" value="2FE2S_FER_1"/>
    <property type="match status" value="1"/>
</dbReference>
<dbReference type="InterPro" id="IPR002346">
    <property type="entry name" value="Mopterin_DH_FAD-bd"/>
</dbReference>
<dbReference type="GO" id="GO:0016491">
    <property type="term" value="F:oxidoreductase activity"/>
    <property type="evidence" value="ECO:0007669"/>
    <property type="project" value="UniProtKB-KW"/>
</dbReference>
<dbReference type="GO" id="GO:0071949">
    <property type="term" value="F:FAD binding"/>
    <property type="evidence" value="ECO:0007669"/>
    <property type="project" value="InterPro"/>
</dbReference>
<dbReference type="GO" id="GO:0005506">
    <property type="term" value="F:iron ion binding"/>
    <property type="evidence" value="ECO:0007669"/>
    <property type="project" value="InterPro"/>
</dbReference>
<dbReference type="EMBL" id="VSIY01000003">
    <property type="protein sequence ID" value="TYB83156.1"/>
    <property type="molecule type" value="Genomic_DNA"/>
</dbReference>
<keyword evidence="4" id="KW-0560">Oxidoreductase</keyword>
<sequence>MDIAFLLNGETVSLRDVAPTTTALDWLRDSAGLTGTKEGCNEGDCGACTVMVTDTTGTRALNACILFLAQLDGKSLTTVEGLSSRDGTLHPVQTAMIEQHGSQCGFCTPGIVVSLAAGQIMGETDHDRQLSGNLCRCTGYAPIVRAAKVAARQPVPAWLDGIPSGPGVSPGMGSRALPRTADALARTLMEHPWATLVAGATDVGLWVNKDMRDLGEVIFVSQIEEMRRIETAPYMIRIGAAASVEALRLAMQGPHPQFAAMLARFASAQVRAAATVGGNIANGSPIGDTPPPLIALGATLLLRRGDDRRELPLEEFFLDYGKQDRQPGEFVEAITLPREPGGPPDRLKVYKLSKRFDQDISAVLGAFNIAVEDGKVTSARIAFGGMAGVPKRAGAVEAALVGQDWSRETVEAAMARFDEDFTPMSDMRASADYRREAAANMLLRAWLEDQGQAVSVHEVQP</sequence>
<dbReference type="CDD" id="cd00207">
    <property type="entry name" value="fer2"/>
    <property type="match status" value="1"/>
</dbReference>
<keyword evidence="5" id="KW-0408">Iron</keyword>
<keyword evidence="1" id="KW-0285">Flavoprotein</keyword>
<comment type="caution">
    <text evidence="8">The sequence shown here is derived from an EMBL/GenBank/DDBJ whole genome shotgun (WGS) entry which is preliminary data.</text>
</comment>
<organism evidence="8 9">
    <name type="scientific">Maritimibacter fusiformis</name>
    <dbReference type="NCBI Taxonomy" id="2603819"/>
    <lineage>
        <taxon>Bacteria</taxon>
        <taxon>Pseudomonadati</taxon>
        <taxon>Pseudomonadota</taxon>
        <taxon>Alphaproteobacteria</taxon>
        <taxon>Rhodobacterales</taxon>
        <taxon>Roseobacteraceae</taxon>
        <taxon>Maritimibacter</taxon>
    </lineage>
</organism>
<dbReference type="SUPFAM" id="SSF54292">
    <property type="entry name" value="2Fe-2S ferredoxin-like"/>
    <property type="match status" value="1"/>
</dbReference>
<evidence type="ECO:0000259" key="7">
    <source>
        <dbReference type="PROSITE" id="PS51387"/>
    </source>
</evidence>
<evidence type="ECO:0000256" key="3">
    <source>
        <dbReference type="ARBA" id="ARBA00022827"/>
    </source>
</evidence>
<dbReference type="PROSITE" id="PS51387">
    <property type="entry name" value="FAD_PCMH"/>
    <property type="match status" value="1"/>
</dbReference>
<feature type="domain" description="FAD-binding PCMH-type" evidence="7">
    <location>
        <begin position="168"/>
        <end position="341"/>
    </location>
</feature>
<gene>
    <name evidence="8" type="ORF">FVF75_02950</name>
</gene>
<dbReference type="InterPro" id="IPR002888">
    <property type="entry name" value="2Fe-2S-bd"/>
</dbReference>
<dbReference type="InterPro" id="IPR006058">
    <property type="entry name" value="2Fe2S_fd_BS"/>
</dbReference>
<dbReference type="InterPro" id="IPR016169">
    <property type="entry name" value="FAD-bd_PCMH_sub2"/>
</dbReference>
<evidence type="ECO:0000256" key="4">
    <source>
        <dbReference type="ARBA" id="ARBA00023002"/>
    </source>
</evidence>
<accession>A0A5D0RQ78</accession>
<dbReference type="PROSITE" id="PS51085">
    <property type="entry name" value="2FE2S_FER_2"/>
    <property type="match status" value="1"/>
</dbReference>
<dbReference type="Pfam" id="PF01799">
    <property type="entry name" value="Fer2_2"/>
    <property type="match status" value="1"/>
</dbReference>
<dbReference type="Pfam" id="PF00111">
    <property type="entry name" value="Fer2"/>
    <property type="match status" value="1"/>
</dbReference>
<dbReference type="Gene3D" id="3.10.20.30">
    <property type="match status" value="1"/>
</dbReference>
<evidence type="ECO:0000313" key="8">
    <source>
        <dbReference type="EMBL" id="TYB83156.1"/>
    </source>
</evidence>
<dbReference type="InterPro" id="IPR001041">
    <property type="entry name" value="2Fe-2S_ferredoxin-type"/>
</dbReference>
<dbReference type="RefSeq" id="WP_148376246.1">
    <property type="nucleotide sequence ID" value="NZ_VSIY01000003.1"/>
</dbReference>
<dbReference type="Proteomes" id="UP000322080">
    <property type="component" value="Unassembled WGS sequence"/>
</dbReference>
<dbReference type="Gene3D" id="3.30.465.10">
    <property type="match status" value="1"/>
</dbReference>
<dbReference type="InterPro" id="IPR012175">
    <property type="entry name" value="Xanth_DH_ssu_bac"/>
</dbReference>
<protein>
    <submittedName>
        <fullName evidence="8">Xanthine dehydrogenase small subunit</fullName>
    </submittedName>
</protein>
<dbReference type="SUPFAM" id="SSF56176">
    <property type="entry name" value="FAD-binding/transporter-associated domain-like"/>
    <property type="match status" value="1"/>
</dbReference>
<proteinExistence type="predicted"/>
<dbReference type="Gene3D" id="3.30.390.50">
    <property type="entry name" value="CO dehydrogenase flavoprotein, C-terminal domain"/>
    <property type="match status" value="1"/>
</dbReference>
<dbReference type="PANTHER" id="PTHR45444:SF3">
    <property type="entry name" value="XANTHINE DEHYDROGENASE"/>
    <property type="match status" value="1"/>
</dbReference>
<dbReference type="InterPro" id="IPR016208">
    <property type="entry name" value="Ald_Oxase/xanthine_DH-like"/>
</dbReference>
<dbReference type="SUPFAM" id="SSF55447">
    <property type="entry name" value="CO dehydrogenase flavoprotein C-terminal domain-like"/>
    <property type="match status" value="1"/>
</dbReference>
<dbReference type="Gene3D" id="1.10.150.120">
    <property type="entry name" value="[2Fe-2S]-binding domain"/>
    <property type="match status" value="1"/>
</dbReference>
<dbReference type="Gene3D" id="3.30.43.10">
    <property type="entry name" value="Uridine Diphospho-n-acetylenolpyruvylglucosamine Reductase, domain 2"/>
    <property type="match status" value="1"/>
</dbReference>
<dbReference type="PIRSF" id="PIRSF036557">
    <property type="entry name" value="XdhA_RC"/>
    <property type="match status" value="1"/>
</dbReference>
<dbReference type="AlphaFoldDB" id="A0A5D0RQ78"/>
<name>A0A5D0RQ78_9RHOB</name>
<keyword evidence="2" id="KW-0479">Metal-binding</keyword>
<dbReference type="InterPro" id="IPR016167">
    <property type="entry name" value="FAD-bd_PCMH_sub1"/>
</dbReference>
<dbReference type="InterPro" id="IPR036683">
    <property type="entry name" value="CO_DH_flav_C_dom_sf"/>
</dbReference>
<evidence type="ECO:0000256" key="2">
    <source>
        <dbReference type="ARBA" id="ARBA00022723"/>
    </source>
</evidence>
<dbReference type="PANTHER" id="PTHR45444">
    <property type="entry name" value="XANTHINE DEHYDROGENASE"/>
    <property type="match status" value="1"/>
</dbReference>
<dbReference type="SUPFAM" id="SSF47741">
    <property type="entry name" value="CO dehydrogenase ISP C-domain like"/>
    <property type="match status" value="1"/>
</dbReference>
<dbReference type="GO" id="GO:0051537">
    <property type="term" value="F:2 iron, 2 sulfur cluster binding"/>
    <property type="evidence" value="ECO:0007669"/>
    <property type="project" value="InterPro"/>
</dbReference>
<dbReference type="InterPro" id="IPR036318">
    <property type="entry name" value="FAD-bd_PCMH-like_sf"/>
</dbReference>
<dbReference type="InterPro" id="IPR036010">
    <property type="entry name" value="2Fe-2S_ferredoxin-like_sf"/>
</dbReference>
<evidence type="ECO:0000313" key="9">
    <source>
        <dbReference type="Proteomes" id="UP000322080"/>
    </source>
</evidence>
<reference evidence="8 9" key="1">
    <citation type="submission" date="2019-08" db="EMBL/GenBank/DDBJ databases">
        <title>Identification of a novel species of the genus Boseongicola.</title>
        <authorList>
            <person name="Zhang X.-Q."/>
        </authorList>
    </citation>
    <scope>NUCLEOTIDE SEQUENCE [LARGE SCALE GENOMIC DNA]</scope>
    <source>
        <strain evidence="8 9">HY14</strain>
    </source>
</reference>
<dbReference type="InterPro" id="IPR016166">
    <property type="entry name" value="FAD-bd_PCMH"/>
</dbReference>
<dbReference type="SMART" id="SM01092">
    <property type="entry name" value="CO_deh_flav_C"/>
    <property type="match status" value="1"/>
</dbReference>
<dbReference type="InterPro" id="IPR012675">
    <property type="entry name" value="Beta-grasp_dom_sf"/>
</dbReference>